<keyword evidence="3" id="KW-0408">Iron</keyword>
<organism evidence="7 8">
    <name type="scientific">Kitasatospora acidiphila</name>
    <dbReference type="NCBI Taxonomy" id="2567942"/>
    <lineage>
        <taxon>Bacteria</taxon>
        <taxon>Bacillati</taxon>
        <taxon>Actinomycetota</taxon>
        <taxon>Actinomycetes</taxon>
        <taxon>Kitasatosporales</taxon>
        <taxon>Streptomycetaceae</taxon>
        <taxon>Kitasatospora</taxon>
    </lineage>
</organism>
<name>A0A540VZQ5_9ACTN</name>
<keyword evidence="2" id="KW-0378">Hydrolase</keyword>
<evidence type="ECO:0000256" key="3">
    <source>
        <dbReference type="ARBA" id="ARBA00023004"/>
    </source>
</evidence>
<dbReference type="GO" id="GO:0016787">
    <property type="term" value="F:hydrolase activity"/>
    <property type="evidence" value="ECO:0007669"/>
    <property type="project" value="UniProtKB-KW"/>
</dbReference>
<dbReference type="Proteomes" id="UP000319103">
    <property type="component" value="Unassembled WGS sequence"/>
</dbReference>
<feature type="region of interest" description="Disordered" evidence="5">
    <location>
        <begin position="1"/>
        <end position="20"/>
    </location>
</feature>
<evidence type="ECO:0000256" key="4">
    <source>
        <dbReference type="ARBA" id="ARBA00025742"/>
    </source>
</evidence>
<comment type="caution">
    <text evidence="7">The sequence shown here is derived from an EMBL/GenBank/DDBJ whole genome shotgun (WGS) entry which is preliminary data.</text>
</comment>
<keyword evidence="8" id="KW-1185">Reference proteome</keyword>
<accession>A0A540VZQ5</accession>
<reference evidence="7 8" key="1">
    <citation type="submission" date="2019-06" db="EMBL/GenBank/DDBJ databases">
        <title>Description of Kitasatospora acidophila sp. nov. isolated from pine grove soil, and reclassification of Streptomyces novaecaesareae to Kitasatospora novaeceasareae comb. nov.</title>
        <authorList>
            <person name="Kim M.J."/>
        </authorList>
    </citation>
    <scope>NUCLEOTIDE SEQUENCE [LARGE SCALE GENOMIC DNA]</scope>
    <source>
        <strain evidence="7 8">MMS16-CNU292</strain>
    </source>
</reference>
<dbReference type="InterPro" id="IPR050884">
    <property type="entry name" value="CNP_phosphodiesterase-III"/>
</dbReference>
<sequence length="292" mass="31200">MRLLHLSDTHLDRSGGPDADGADGTAALRRLLAELGHLHDLDAVVVTGDVADDGSQEAYARARGLLSDYAGRRGADVFYTTGNHDDRAAFADVLGNGHVRPEAVYEGAAGERAAASTVDGWRLVTLDTLVPGKGYGHLDSGQLDWLRELLSTPAPLGTVLAFHHPPVALDVDVQRALGLQNGAELAEVIRGTDVQLILCGHFHLQILARLEQATVWVTPGVVSRIDLTARPGTERAVHGPSASLVHLGTPHGPLIHTLHPRDPRMGETVYEADEKEMREVVQKLGPATASRN</sequence>
<gene>
    <name evidence="7" type="ORF">E6W39_08215</name>
</gene>
<evidence type="ECO:0000256" key="5">
    <source>
        <dbReference type="SAM" id="MobiDB-lite"/>
    </source>
</evidence>
<evidence type="ECO:0000256" key="2">
    <source>
        <dbReference type="ARBA" id="ARBA00022801"/>
    </source>
</evidence>
<proteinExistence type="inferred from homology"/>
<dbReference type="Pfam" id="PF00149">
    <property type="entry name" value="Metallophos"/>
    <property type="match status" value="1"/>
</dbReference>
<dbReference type="Gene3D" id="3.60.21.10">
    <property type="match status" value="1"/>
</dbReference>
<evidence type="ECO:0000313" key="7">
    <source>
        <dbReference type="EMBL" id="TQF02259.1"/>
    </source>
</evidence>
<dbReference type="PANTHER" id="PTHR42988">
    <property type="entry name" value="PHOSPHOHYDROLASE"/>
    <property type="match status" value="1"/>
</dbReference>
<dbReference type="InterPro" id="IPR029052">
    <property type="entry name" value="Metallo-depent_PP-like"/>
</dbReference>
<feature type="compositionally biased region" description="Basic and acidic residues" evidence="5">
    <location>
        <begin position="1"/>
        <end position="15"/>
    </location>
</feature>
<feature type="domain" description="Calcineurin-like phosphoesterase" evidence="6">
    <location>
        <begin position="1"/>
        <end position="203"/>
    </location>
</feature>
<dbReference type="RefSeq" id="WP_141632961.1">
    <property type="nucleotide sequence ID" value="NZ_VIGB01000003.1"/>
</dbReference>
<evidence type="ECO:0000256" key="1">
    <source>
        <dbReference type="ARBA" id="ARBA00022723"/>
    </source>
</evidence>
<dbReference type="EMBL" id="VIGB01000003">
    <property type="protein sequence ID" value="TQF02259.1"/>
    <property type="molecule type" value="Genomic_DNA"/>
</dbReference>
<keyword evidence="1" id="KW-0479">Metal-binding</keyword>
<protein>
    <submittedName>
        <fullName evidence="7">Metallophosphoesterase</fullName>
    </submittedName>
</protein>
<evidence type="ECO:0000313" key="8">
    <source>
        <dbReference type="Proteomes" id="UP000319103"/>
    </source>
</evidence>
<dbReference type="InterPro" id="IPR004843">
    <property type="entry name" value="Calcineurin-like_PHP"/>
</dbReference>
<comment type="similarity">
    <text evidence="4">Belongs to the cyclic nucleotide phosphodiesterase class-III family.</text>
</comment>
<dbReference type="OrthoDB" id="5241795at2"/>
<dbReference type="SUPFAM" id="SSF56300">
    <property type="entry name" value="Metallo-dependent phosphatases"/>
    <property type="match status" value="1"/>
</dbReference>
<dbReference type="AlphaFoldDB" id="A0A540VZQ5"/>
<dbReference type="GO" id="GO:0046872">
    <property type="term" value="F:metal ion binding"/>
    <property type="evidence" value="ECO:0007669"/>
    <property type="project" value="UniProtKB-KW"/>
</dbReference>
<dbReference type="PANTHER" id="PTHR42988:SF2">
    <property type="entry name" value="CYCLIC NUCLEOTIDE PHOSPHODIESTERASE CBUA0032-RELATED"/>
    <property type="match status" value="1"/>
</dbReference>
<evidence type="ECO:0000259" key="6">
    <source>
        <dbReference type="Pfam" id="PF00149"/>
    </source>
</evidence>